<accession>A0ABY7QX56</accession>
<dbReference type="Pfam" id="PF01368">
    <property type="entry name" value="DHH"/>
    <property type="match status" value="1"/>
</dbReference>
<dbReference type="Proteomes" id="UP001210339">
    <property type="component" value="Chromosome"/>
</dbReference>
<evidence type="ECO:0000313" key="3">
    <source>
        <dbReference type="EMBL" id="WBW50680.1"/>
    </source>
</evidence>
<dbReference type="Gene3D" id="3.10.310.30">
    <property type="match status" value="1"/>
</dbReference>
<gene>
    <name evidence="3" type="ORF">O6R05_03780</name>
</gene>
<feature type="domain" description="DHHA1" evidence="2">
    <location>
        <begin position="232"/>
        <end position="316"/>
    </location>
</feature>
<dbReference type="Pfam" id="PF02272">
    <property type="entry name" value="DHHA1"/>
    <property type="match status" value="1"/>
</dbReference>
<reference evidence="3 4" key="1">
    <citation type="submission" date="2023-01" db="EMBL/GenBank/DDBJ databases">
        <authorList>
            <person name="Lee S.H."/>
            <person name="Jung H.S."/>
            <person name="Yun J.U."/>
        </authorList>
    </citation>
    <scope>NUCLEOTIDE SEQUENCE [LARGE SCALE GENOMIC DNA]</scope>
    <source>
        <strain evidence="3 4">CBA3646</strain>
    </source>
</reference>
<dbReference type="InterPro" id="IPR038763">
    <property type="entry name" value="DHH_sf"/>
</dbReference>
<dbReference type="SUPFAM" id="SSF64182">
    <property type="entry name" value="DHH phosphoesterases"/>
    <property type="match status" value="1"/>
</dbReference>
<dbReference type="EMBL" id="CP115667">
    <property type="protein sequence ID" value="WBW50680.1"/>
    <property type="molecule type" value="Genomic_DNA"/>
</dbReference>
<name>A0ABY7QX56_9FIRM</name>
<dbReference type="PANTHER" id="PTHR47618:SF1">
    <property type="entry name" value="BIFUNCTIONAL OLIGORIBONUCLEASE AND PAP PHOSPHATASE NRNA"/>
    <property type="match status" value="1"/>
</dbReference>
<dbReference type="InterPro" id="IPR003156">
    <property type="entry name" value="DHHA1_dom"/>
</dbReference>
<keyword evidence="4" id="KW-1185">Reference proteome</keyword>
<evidence type="ECO:0000259" key="2">
    <source>
        <dbReference type="Pfam" id="PF02272"/>
    </source>
</evidence>
<dbReference type="InterPro" id="IPR001667">
    <property type="entry name" value="DDH_dom"/>
</dbReference>
<organism evidence="3 4">
    <name type="scientific">Peptoniphilus equinus</name>
    <dbReference type="NCBI Taxonomy" id="3016343"/>
    <lineage>
        <taxon>Bacteria</taxon>
        <taxon>Bacillati</taxon>
        <taxon>Bacillota</taxon>
        <taxon>Tissierellia</taxon>
        <taxon>Tissierellales</taxon>
        <taxon>Peptoniphilaceae</taxon>
        <taxon>Peptoniphilus</taxon>
    </lineage>
</organism>
<dbReference type="PANTHER" id="PTHR47618">
    <property type="entry name" value="BIFUNCTIONAL OLIGORIBONUCLEASE AND PAP PHOSPHATASE NRNA"/>
    <property type="match status" value="1"/>
</dbReference>
<proteinExistence type="predicted"/>
<dbReference type="Gene3D" id="3.90.1640.10">
    <property type="entry name" value="inorganic pyrophosphatase (n-terminal core)"/>
    <property type="match status" value="1"/>
</dbReference>
<feature type="domain" description="DDH" evidence="1">
    <location>
        <begin position="16"/>
        <end position="153"/>
    </location>
</feature>
<protein>
    <submittedName>
        <fullName evidence="3">Bifunctional oligoribonuclease/PAP phosphatase NrnA</fullName>
    </submittedName>
</protein>
<dbReference type="RefSeq" id="WP_271192205.1">
    <property type="nucleotide sequence ID" value="NZ_CP115667.1"/>
</dbReference>
<evidence type="ECO:0000259" key="1">
    <source>
        <dbReference type="Pfam" id="PF01368"/>
    </source>
</evidence>
<evidence type="ECO:0000313" key="4">
    <source>
        <dbReference type="Proteomes" id="UP001210339"/>
    </source>
</evidence>
<dbReference type="InterPro" id="IPR051319">
    <property type="entry name" value="Oligoribo/pAp-PDE_c-di-AMP_PDE"/>
</dbReference>
<sequence length="322" mass="35266">MDQATIKTAIDAASTIYLASHMNPDGDNLGSLLGTYHVLKDAGKDVTFLLIDEVPDNLQFLPGLQEGRHEGFESVDLFIALDCADRERLGDLSEVFDTASVTINIDHHKTNTRYADINYVDGDSPATCELVYNLFKTMEYKVSVDAATCLYTGLSTDTGSFKYDSVSKGTFLTAADLVDLGADVPRIGVELYQNRSLQKTKLLFQAMSTLELYYDNQLALVHVTDADIEAIGANKMDSEGIVEFIRDIAGVEAAVLIKEKYDSCRLSVRTKSFLNATDVVKPYGGGGHIRAAGATMDLPWTDRRDEIVQALEGVLSERGTSY</sequence>